<protein>
    <submittedName>
        <fullName evidence="1">Uncharacterized protein</fullName>
    </submittedName>
</protein>
<sequence>MCDLLNERIRINKILQQAIDDGFGEWSIKTDELVQHCFLALQAYYDGSCVEECLKKKAEEFVSSHLARARTDDRPSARKQAAG</sequence>
<dbReference type="EMBL" id="LR536450">
    <property type="protein sequence ID" value="VFU07865.1"/>
    <property type="molecule type" value="Genomic_DNA"/>
</dbReference>
<proteinExistence type="predicted"/>
<accession>A0A4U8YWU9</accession>
<name>A0A4U8YWU9_METTU</name>
<dbReference type="Proteomes" id="UP000294360">
    <property type="component" value="Chromosome"/>
</dbReference>
<gene>
    <name evidence="1" type="ORF">MTUNDRAET4_0972</name>
</gene>
<dbReference type="AlphaFoldDB" id="A0A4U8YWU9"/>
<organism evidence="1 2">
    <name type="scientific">Methylocella tundrae</name>
    <dbReference type="NCBI Taxonomy" id="227605"/>
    <lineage>
        <taxon>Bacteria</taxon>
        <taxon>Pseudomonadati</taxon>
        <taxon>Pseudomonadota</taxon>
        <taxon>Alphaproteobacteria</taxon>
        <taxon>Hyphomicrobiales</taxon>
        <taxon>Beijerinckiaceae</taxon>
        <taxon>Methylocella</taxon>
    </lineage>
</organism>
<evidence type="ECO:0000313" key="2">
    <source>
        <dbReference type="Proteomes" id="UP000294360"/>
    </source>
</evidence>
<dbReference type="KEGG" id="mtun:MTUNDRAET4_0972"/>
<reference evidence="1 2" key="1">
    <citation type="submission" date="2019-03" db="EMBL/GenBank/DDBJ databases">
        <authorList>
            <person name="Kox A.R. M."/>
        </authorList>
    </citation>
    <scope>NUCLEOTIDE SEQUENCE [LARGE SCALE GENOMIC DNA]</scope>
    <source>
        <strain evidence="1">MTUNDRAET4 annotated genome</strain>
    </source>
</reference>
<evidence type="ECO:0000313" key="1">
    <source>
        <dbReference type="EMBL" id="VFU07865.1"/>
    </source>
</evidence>